<dbReference type="Proteomes" id="UP000596977">
    <property type="component" value="Unassembled WGS sequence"/>
</dbReference>
<keyword evidence="3" id="KW-1003">Cell membrane</keyword>
<protein>
    <recommendedName>
        <fullName evidence="9">TRAP transporter small permease protein</fullName>
    </recommendedName>
</protein>
<evidence type="ECO:0000256" key="4">
    <source>
        <dbReference type="ARBA" id="ARBA00022519"/>
    </source>
</evidence>
<evidence type="ECO:0000256" key="3">
    <source>
        <dbReference type="ARBA" id="ARBA00022475"/>
    </source>
</evidence>
<name>A0A916W2B6_9HYPH</name>
<keyword evidence="7 9" id="KW-0472">Membrane</keyword>
<sequence>MARATQAIVKAVEFVLVLLLAGMVVMVFTNVVLRYGFNRGLNFSEEMSRYFFVWLTFVGAVLAFGEHGHIGVETVVRLFGKRGRLVCMLITNIVILICAIIFFHGTWLQHPINASSRAAVVGISLIWVYGIGYFTSVGIGLIAIVRIFRIVTGQMTEQEIAYFAGEIDDQTPAIANSTETVSKEDLK</sequence>
<comment type="subunit">
    <text evidence="9">The complex comprises the extracytoplasmic solute receptor protein and the two transmembrane proteins.</text>
</comment>
<organism evidence="11 12">
    <name type="scientific">Pelagibacterium lentulum</name>
    <dbReference type="NCBI Taxonomy" id="2029865"/>
    <lineage>
        <taxon>Bacteria</taxon>
        <taxon>Pseudomonadati</taxon>
        <taxon>Pseudomonadota</taxon>
        <taxon>Alphaproteobacteria</taxon>
        <taxon>Hyphomicrobiales</taxon>
        <taxon>Devosiaceae</taxon>
        <taxon>Pelagibacterium</taxon>
    </lineage>
</organism>
<keyword evidence="2 9" id="KW-0813">Transport</keyword>
<evidence type="ECO:0000256" key="9">
    <source>
        <dbReference type="RuleBase" id="RU369079"/>
    </source>
</evidence>
<comment type="function">
    <text evidence="9">Part of the tripartite ATP-independent periplasmic (TRAP) transport system.</text>
</comment>
<dbReference type="GO" id="GO:0005886">
    <property type="term" value="C:plasma membrane"/>
    <property type="evidence" value="ECO:0007669"/>
    <property type="project" value="UniProtKB-SubCell"/>
</dbReference>
<feature type="transmembrane region" description="Helical" evidence="9">
    <location>
        <begin position="85"/>
        <end position="107"/>
    </location>
</feature>
<keyword evidence="5 9" id="KW-0812">Transmembrane</keyword>
<evidence type="ECO:0000256" key="1">
    <source>
        <dbReference type="ARBA" id="ARBA00004429"/>
    </source>
</evidence>
<comment type="caution">
    <text evidence="11">The sequence shown here is derived from an EMBL/GenBank/DDBJ whole genome shotgun (WGS) entry which is preliminary data.</text>
</comment>
<dbReference type="AlphaFoldDB" id="A0A916W2B6"/>
<dbReference type="InterPro" id="IPR055348">
    <property type="entry name" value="DctQ"/>
</dbReference>
<feature type="transmembrane region" description="Helical" evidence="9">
    <location>
        <begin position="47"/>
        <end position="65"/>
    </location>
</feature>
<keyword evidence="4 9" id="KW-0997">Cell inner membrane</keyword>
<keyword evidence="6 9" id="KW-1133">Transmembrane helix</keyword>
<evidence type="ECO:0000313" key="11">
    <source>
        <dbReference type="EMBL" id="GGA61289.1"/>
    </source>
</evidence>
<accession>A0A916W2B6</accession>
<dbReference type="RefSeq" id="WP_244640875.1">
    <property type="nucleotide sequence ID" value="NZ_BMKB01000007.1"/>
</dbReference>
<dbReference type="Pfam" id="PF04290">
    <property type="entry name" value="DctQ"/>
    <property type="match status" value="1"/>
</dbReference>
<dbReference type="GO" id="GO:0022857">
    <property type="term" value="F:transmembrane transporter activity"/>
    <property type="evidence" value="ECO:0007669"/>
    <property type="project" value="UniProtKB-UniRule"/>
</dbReference>
<keyword evidence="12" id="KW-1185">Reference proteome</keyword>
<comment type="similarity">
    <text evidence="8 9">Belongs to the TRAP transporter small permease family.</text>
</comment>
<feature type="domain" description="Tripartite ATP-independent periplasmic transporters DctQ component" evidence="10">
    <location>
        <begin position="23"/>
        <end position="152"/>
    </location>
</feature>
<dbReference type="PANTHER" id="PTHR35011:SF2">
    <property type="entry name" value="2,3-DIKETO-L-GULONATE TRAP TRANSPORTER SMALL PERMEASE PROTEIN YIAM"/>
    <property type="match status" value="1"/>
</dbReference>
<evidence type="ECO:0000256" key="5">
    <source>
        <dbReference type="ARBA" id="ARBA00022692"/>
    </source>
</evidence>
<evidence type="ECO:0000256" key="8">
    <source>
        <dbReference type="ARBA" id="ARBA00038436"/>
    </source>
</evidence>
<comment type="subcellular location">
    <subcellularLocation>
        <location evidence="1 9">Cell inner membrane</location>
        <topology evidence="1 9">Multi-pass membrane protein</topology>
    </subcellularLocation>
</comment>
<gene>
    <name evidence="11" type="ORF">GCM10011499_34520</name>
</gene>
<evidence type="ECO:0000259" key="10">
    <source>
        <dbReference type="Pfam" id="PF04290"/>
    </source>
</evidence>
<proteinExistence type="inferred from homology"/>
<evidence type="ECO:0000256" key="7">
    <source>
        <dbReference type="ARBA" id="ARBA00023136"/>
    </source>
</evidence>
<evidence type="ECO:0000256" key="2">
    <source>
        <dbReference type="ARBA" id="ARBA00022448"/>
    </source>
</evidence>
<evidence type="ECO:0000313" key="12">
    <source>
        <dbReference type="Proteomes" id="UP000596977"/>
    </source>
</evidence>
<dbReference type="EMBL" id="BMKB01000007">
    <property type="protein sequence ID" value="GGA61289.1"/>
    <property type="molecule type" value="Genomic_DNA"/>
</dbReference>
<feature type="transmembrane region" description="Helical" evidence="9">
    <location>
        <begin position="119"/>
        <end position="145"/>
    </location>
</feature>
<dbReference type="GO" id="GO:0015740">
    <property type="term" value="P:C4-dicarboxylate transport"/>
    <property type="evidence" value="ECO:0007669"/>
    <property type="project" value="TreeGrafter"/>
</dbReference>
<feature type="transmembrane region" description="Helical" evidence="9">
    <location>
        <begin position="12"/>
        <end position="35"/>
    </location>
</feature>
<dbReference type="InterPro" id="IPR007387">
    <property type="entry name" value="TRAP_DctQ"/>
</dbReference>
<reference evidence="11 12" key="1">
    <citation type="journal article" date="2014" name="Int. J. Syst. Evol. Microbiol.">
        <title>Complete genome sequence of Corynebacterium casei LMG S-19264T (=DSM 44701T), isolated from a smear-ripened cheese.</title>
        <authorList>
            <consortium name="US DOE Joint Genome Institute (JGI-PGF)"/>
            <person name="Walter F."/>
            <person name="Albersmeier A."/>
            <person name="Kalinowski J."/>
            <person name="Ruckert C."/>
        </authorList>
    </citation>
    <scope>NUCLEOTIDE SEQUENCE [LARGE SCALE GENOMIC DNA]</scope>
    <source>
        <strain evidence="11 12">CGMCC 1.15896</strain>
    </source>
</reference>
<evidence type="ECO:0000256" key="6">
    <source>
        <dbReference type="ARBA" id="ARBA00022989"/>
    </source>
</evidence>
<dbReference type="PANTHER" id="PTHR35011">
    <property type="entry name" value="2,3-DIKETO-L-GULONATE TRAP TRANSPORTER SMALL PERMEASE PROTEIN YIAM"/>
    <property type="match status" value="1"/>
</dbReference>